<dbReference type="InterPro" id="IPR010820">
    <property type="entry name" value="DUF1421"/>
</dbReference>
<evidence type="ECO:0000256" key="1">
    <source>
        <dbReference type="SAM" id="MobiDB-lite"/>
    </source>
</evidence>
<feature type="compositionally biased region" description="Polar residues" evidence="1">
    <location>
        <begin position="208"/>
        <end position="221"/>
    </location>
</feature>
<feature type="compositionally biased region" description="Polar residues" evidence="1">
    <location>
        <begin position="369"/>
        <end position="379"/>
    </location>
</feature>
<feature type="compositionally biased region" description="Low complexity" evidence="1">
    <location>
        <begin position="222"/>
        <end position="251"/>
    </location>
</feature>
<dbReference type="AlphaFoldDB" id="A0A0K9PNB4"/>
<dbReference type="PANTHER" id="PTHR31805:SF14">
    <property type="entry name" value="RECEPTOR-LIKE KINASE, PUTATIVE (DUF1421)-RELATED"/>
    <property type="match status" value="1"/>
</dbReference>
<reference evidence="4" key="1">
    <citation type="journal article" date="2016" name="Nature">
        <title>The genome of the seagrass Zostera marina reveals angiosperm adaptation to the sea.</title>
        <authorList>
            <person name="Olsen J.L."/>
            <person name="Rouze P."/>
            <person name="Verhelst B."/>
            <person name="Lin Y.-C."/>
            <person name="Bayer T."/>
            <person name="Collen J."/>
            <person name="Dattolo E."/>
            <person name="De Paoli E."/>
            <person name="Dittami S."/>
            <person name="Maumus F."/>
            <person name="Michel G."/>
            <person name="Kersting A."/>
            <person name="Lauritano C."/>
            <person name="Lohaus R."/>
            <person name="Toepel M."/>
            <person name="Tonon T."/>
            <person name="Vanneste K."/>
            <person name="Amirebrahimi M."/>
            <person name="Brakel J."/>
            <person name="Bostroem C."/>
            <person name="Chovatia M."/>
            <person name="Grimwood J."/>
            <person name="Jenkins J.W."/>
            <person name="Jueterbock A."/>
            <person name="Mraz A."/>
            <person name="Stam W.T."/>
            <person name="Tice H."/>
            <person name="Bornberg-Bauer E."/>
            <person name="Green P.J."/>
            <person name="Pearson G.A."/>
            <person name="Procaccini G."/>
            <person name="Duarte C.M."/>
            <person name="Schmutz J."/>
            <person name="Reusch T.B.H."/>
            <person name="Van de Peer Y."/>
        </authorList>
    </citation>
    <scope>NUCLEOTIDE SEQUENCE [LARGE SCALE GENOMIC DNA]</scope>
    <source>
        <strain evidence="4">cv. Finnish</strain>
    </source>
</reference>
<feature type="compositionally biased region" description="Low complexity" evidence="1">
    <location>
        <begin position="277"/>
        <end position="299"/>
    </location>
</feature>
<dbReference type="OMA" id="PHHSEET"/>
<gene>
    <name evidence="3" type="ORF">ZOSMA_209G00430</name>
</gene>
<feature type="region of interest" description="Disordered" evidence="1">
    <location>
        <begin position="1"/>
        <end position="40"/>
    </location>
</feature>
<dbReference type="Proteomes" id="UP000036987">
    <property type="component" value="Unassembled WGS sequence"/>
</dbReference>
<feature type="domain" description="DUF1421" evidence="2">
    <location>
        <begin position="516"/>
        <end position="559"/>
    </location>
</feature>
<dbReference type="EMBL" id="LFYR01000756">
    <property type="protein sequence ID" value="KMZ69707.1"/>
    <property type="molecule type" value="Genomic_DNA"/>
</dbReference>
<feature type="compositionally biased region" description="Basic and acidic residues" evidence="1">
    <location>
        <begin position="1"/>
        <end position="12"/>
    </location>
</feature>
<dbReference type="PRINTS" id="PR01217">
    <property type="entry name" value="PRICHEXTENSN"/>
</dbReference>
<dbReference type="STRING" id="29655.A0A0K9PNB4"/>
<evidence type="ECO:0000313" key="4">
    <source>
        <dbReference type="Proteomes" id="UP000036987"/>
    </source>
</evidence>
<comment type="caution">
    <text evidence="3">The sequence shown here is derived from an EMBL/GenBank/DDBJ whole genome shotgun (WGS) entry which is preliminary data.</text>
</comment>
<dbReference type="Pfam" id="PF07223">
    <property type="entry name" value="DUF1421"/>
    <property type="match status" value="1"/>
</dbReference>
<organism evidence="3 4">
    <name type="scientific">Zostera marina</name>
    <name type="common">Eelgrass</name>
    <dbReference type="NCBI Taxonomy" id="29655"/>
    <lineage>
        <taxon>Eukaryota</taxon>
        <taxon>Viridiplantae</taxon>
        <taxon>Streptophyta</taxon>
        <taxon>Embryophyta</taxon>
        <taxon>Tracheophyta</taxon>
        <taxon>Spermatophyta</taxon>
        <taxon>Magnoliopsida</taxon>
        <taxon>Liliopsida</taxon>
        <taxon>Zosteraceae</taxon>
        <taxon>Zostera</taxon>
    </lineage>
</organism>
<feature type="region of interest" description="Disordered" evidence="1">
    <location>
        <begin position="208"/>
        <end position="512"/>
    </location>
</feature>
<evidence type="ECO:0000313" key="3">
    <source>
        <dbReference type="EMBL" id="KMZ69707.1"/>
    </source>
</evidence>
<protein>
    <recommendedName>
        <fullName evidence="2">DUF1421 domain-containing protein</fullName>
    </recommendedName>
</protein>
<dbReference type="OrthoDB" id="515416at2759"/>
<feature type="compositionally biased region" description="Pro residues" evidence="1">
    <location>
        <begin position="327"/>
        <end position="338"/>
    </location>
</feature>
<dbReference type="PANTHER" id="PTHR31805">
    <property type="entry name" value="RECEPTOR-LIKE KINASE, PUTATIVE (DUF1421)-RELATED"/>
    <property type="match status" value="1"/>
</dbReference>
<feature type="compositionally biased region" description="Low complexity" evidence="1">
    <location>
        <begin position="260"/>
        <end position="270"/>
    </location>
</feature>
<name>A0A0K9PNB4_ZOSMR</name>
<accession>A0A0K9PNB4</accession>
<keyword evidence="4" id="KW-1185">Reference proteome</keyword>
<proteinExistence type="predicted"/>
<feature type="compositionally biased region" description="Low complexity" evidence="1">
    <location>
        <begin position="307"/>
        <end position="316"/>
    </location>
</feature>
<sequence length="572" mass="63289">MNTSQIKDDHHAMGISGGRGEPPLIGLYDDDGRGDGRSEPPLVGFSSSYDFHAMRNEIGNSLPQRNQSFDNIGSASTGGWNSTDTKNYDILDSSRINHSERMRDSLEMGAATSADVDRIIKSYFGSILSVLKKMDSRFSDFEDRTCYLETSVNELKKSFANNAGATDGKLRQLENILREVQNDVRDMRDKQEISDSQLQLQLVKLQTSNADRQASNSTHSEPQVQTQPQPHVVPQQQTQHPSYSGASLPNLSAPPPLPQQQPSVQIQQQSLPPPVLPQQQTQHPSSYSATPIPSSSTLLPPQPPQHQPLSQQNQMQENAHYQFQSPIQPPEQQYPPPSQVLHFRPPAPSMQAQPPYPHHSEETPPYVPQNPSYTPNQIPRSGPPAPSMQTQPPYPHHSEETPPYIPQNPSYTPNKISRGGPPAQFYTPKPDMYEQPPQNRPHFGQFSYPSGPGFPEPYGQGGYDSPPRPSIQPFSSSGPPLPAGNIFPRPPMADFLPRQRSNRSSPDTHTGGALPVEEIVDRVSSMGFSKDQVRATMLRMADNGQSPDLNAVLDKLTNGGDIIQPQGIWREQ</sequence>
<evidence type="ECO:0000259" key="2">
    <source>
        <dbReference type="Pfam" id="PF07223"/>
    </source>
</evidence>